<evidence type="ECO:0008006" key="4">
    <source>
        <dbReference type="Google" id="ProtNLM"/>
    </source>
</evidence>
<dbReference type="Proteomes" id="UP001595896">
    <property type="component" value="Unassembled WGS sequence"/>
</dbReference>
<keyword evidence="3" id="KW-1185">Reference proteome</keyword>
<comment type="caution">
    <text evidence="2">The sequence shown here is derived from an EMBL/GenBank/DDBJ whole genome shotgun (WGS) entry which is preliminary data.</text>
</comment>
<proteinExistence type="predicted"/>
<evidence type="ECO:0000313" key="3">
    <source>
        <dbReference type="Proteomes" id="UP001595896"/>
    </source>
</evidence>
<sequence>MGKAAAAVLAILLLAACQDQPPDAAMESAQSQASGVLGTYSWEWTGGAEDAESGTPPEIILARNMEELTARPGEQVTVSFDDDSSPTLQAETWDGGAPDETLEVDEQQVTMPAEPGGYPLGIHADWPDSRNNAHYTFFIQIEEE</sequence>
<protein>
    <recommendedName>
        <fullName evidence="4">Lipoprotein</fullName>
    </recommendedName>
</protein>
<name>A0ABV9NX00_9BACI</name>
<reference evidence="3" key="1">
    <citation type="journal article" date="2019" name="Int. J. Syst. Evol. Microbiol.">
        <title>The Global Catalogue of Microorganisms (GCM) 10K type strain sequencing project: providing services to taxonomists for standard genome sequencing and annotation.</title>
        <authorList>
            <consortium name="The Broad Institute Genomics Platform"/>
            <consortium name="The Broad Institute Genome Sequencing Center for Infectious Disease"/>
            <person name="Wu L."/>
            <person name="Ma J."/>
        </authorList>
    </citation>
    <scope>NUCLEOTIDE SEQUENCE [LARGE SCALE GENOMIC DNA]</scope>
    <source>
        <strain evidence="3">JCM 12165</strain>
    </source>
</reference>
<evidence type="ECO:0000256" key="1">
    <source>
        <dbReference type="SAM" id="MobiDB-lite"/>
    </source>
</evidence>
<dbReference type="PROSITE" id="PS51257">
    <property type="entry name" value="PROKAR_LIPOPROTEIN"/>
    <property type="match status" value="1"/>
</dbReference>
<dbReference type="EMBL" id="JBHSGK010000013">
    <property type="protein sequence ID" value="MFC4737215.1"/>
    <property type="molecule type" value="Genomic_DNA"/>
</dbReference>
<gene>
    <name evidence="2" type="ORF">ACFO4L_11500</name>
</gene>
<organism evidence="2 3">
    <name type="scientific">Bacillus daqingensis</name>
    <dbReference type="NCBI Taxonomy" id="872396"/>
    <lineage>
        <taxon>Bacteria</taxon>
        <taxon>Bacillati</taxon>
        <taxon>Bacillota</taxon>
        <taxon>Bacilli</taxon>
        <taxon>Bacillales</taxon>
        <taxon>Bacillaceae</taxon>
        <taxon>Bacillus</taxon>
    </lineage>
</organism>
<accession>A0ABV9NX00</accession>
<dbReference type="RefSeq" id="WP_377909819.1">
    <property type="nucleotide sequence ID" value="NZ_JBHSGK010000013.1"/>
</dbReference>
<evidence type="ECO:0000313" key="2">
    <source>
        <dbReference type="EMBL" id="MFC4737215.1"/>
    </source>
</evidence>
<feature type="region of interest" description="Disordered" evidence="1">
    <location>
        <begin position="77"/>
        <end position="98"/>
    </location>
</feature>